<dbReference type="InterPro" id="IPR051298">
    <property type="entry name" value="Heme_transport/Cell_adhesion"/>
</dbReference>
<dbReference type="PROSITE" id="PS51642">
    <property type="entry name" value="HEMOPEXIN_2"/>
    <property type="match status" value="5"/>
</dbReference>
<dbReference type="RefSeq" id="WP_133816300.1">
    <property type="nucleotide sequence ID" value="NZ_CAWPIF010000010.1"/>
</dbReference>
<dbReference type="InterPro" id="IPR010907">
    <property type="entry name" value="Ca-mediated_lectin"/>
</dbReference>
<dbReference type="Pfam" id="PF07472">
    <property type="entry name" value="PA-IIL"/>
    <property type="match status" value="1"/>
</dbReference>
<reference evidence="3 4" key="1">
    <citation type="submission" date="2018-02" db="EMBL/GenBank/DDBJ databases">
        <authorList>
            <person name="Machado R.A."/>
        </authorList>
    </citation>
    <scope>NUCLEOTIDE SEQUENCE [LARGE SCALE GENOMIC DNA]</scope>
    <source>
        <strain evidence="3 4">T327</strain>
    </source>
</reference>
<dbReference type="Gene3D" id="2.60.120.400">
    <property type="entry name" value="Calcium-mediated lectin"/>
    <property type="match status" value="1"/>
</dbReference>
<dbReference type="Proteomes" id="UP000697802">
    <property type="component" value="Unassembled WGS sequence"/>
</dbReference>
<gene>
    <name evidence="3" type="ORF">C5471_06665</name>
</gene>
<dbReference type="EMBL" id="PUJU01000010">
    <property type="protein sequence ID" value="NHB87408.1"/>
    <property type="molecule type" value="Genomic_DNA"/>
</dbReference>
<dbReference type="Pfam" id="PF00045">
    <property type="entry name" value="Hemopexin"/>
    <property type="match status" value="2"/>
</dbReference>
<dbReference type="InterPro" id="IPR036375">
    <property type="entry name" value="Hemopexin-like_dom_sf"/>
</dbReference>
<accession>A0ABX0GE80</accession>
<comment type="caution">
    <text evidence="3">The sequence shown here is derived from an EMBL/GenBank/DDBJ whole genome shotgun (WGS) entry which is preliminary data.</text>
</comment>
<feature type="domain" description="Calcium-mediated lectin" evidence="2">
    <location>
        <begin position="459"/>
        <end position="565"/>
    </location>
</feature>
<evidence type="ECO:0000256" key="1">
    <source>
        <dbReference type="ARBA" id="ARBA00022729"/>
    </source>
</evidence>
<name>A0ABX0GE80_9GAMM</name>
<dbReference type="SUPFAM" id="SSF50923">
    <property type="entry name" value="Hemopexin-like domain"/>
    <property type="match status" value="2"/>
</dbReference>
<sequence>MNTSSYLFLNAENIKHDEKSYEAETGYPRLINNDWPSLPIEFKRNIDDIINLNGYLYFFKGSQYLKFDIAKAQVVDGPKPIIDGWPGLAGTEFENGIDAATEWPDIKKTGMTDVVCFFKGSDCIEYTVSSHTISKKTIADRWGITEEYSEFSENLDAAILWVNIGSPFLFLFKDNANIRINLKSHTIDGQAPIAANWRGVTFKRVQAAISVDTDLLGRDSDNGNDSNTNTYLFLNSENIKYNDPLDKIDTGYPQPIRNNWSNLPVEFQRHIDDVINLNGSLYFFKGSQYLKFDIAKAQVSDGPKPIIDGWPGLAGTEFENGIDAATEWIDVKRDIVCFFKGKDCINYTVSSHAIDKKTITERWGITGKYAKFSANLDAAILWRNAGPFIYLFKGNDYLRLHLMVDTIRSQLAPIQTKWKGVTFNKIQAAVSVDVNALGNESSGSCGGTCGTNHTGKHCFQLPHSIRFGLTAYVNTAAHQQTINVYIDGLLIDTLAGKGTSHIINVKTYTSGTGKVCIEITGDGKPCKLRYADNTLDEKPGTAIIGASNGTNNNYDDSVVVLNWPLS</sequence>
<proteinExistence type="predicted"/>
<dbReference type="Gene3D" id="2.110.10.10">
    <property type="entry name" value="Hemopexin-like domain"/>
    <property type="match status" value="4"/>
</dbReference>
<dbReference type="PANTHER" id="PTHR22917:SF6">
    <property type="entry name" value="EG:8D8.2 PROTEIN-RELATED"/>
    <property type="match status" value="1"/>
</dbReference>
<keyword evidence="4" id="KW-1185">Reference proteome</keyword>
<evidence type="ECO:0000259" key="2">
    <source>
        <dbReference type="Pfam" id="PF07472"/>
    </source>
</evidence>
<dbReference type="InterPro" id="IPR036684">
    <property type="entry name" value="Ca_lectin_sf"/>
</dbReference>
<dbReference type="InterPro" id="IPR018487">
    <property type="entry name" value="Hemopexin-like_repeat"/>
</dbReference>
<protein>
    <recommendedName>
        <fullName evidence="2">Calcium-mediated lectin domain-containing protein</fullName>
    </recommendedName>
</protein>
<dbReference type="SMART" id="SM00120">
    <property type="entry name" value="HX"/>
    <property type="match status" value="6"/>
</dbReference>
<keyword evidence="1" id="KW-0732">Signal</keyword>
<dbReference type="PANTHER" id="PTHR22917">
    <property type="entry name" value="HEMOPEXIN DOMAIN-CONTAINING PROTEIN"/>
    <property type="match status" value="1"/>
</dbReference>
<evidence type="ECO:0000313" key="4">
    <source>
        <dbReference type="Proteomes" id="UP000697802"/>
    </source>
</evidence>
<dbReference type="SUPFAM" id="SSF82026">
    <property type="entry name" value="Calcium-mediated lectin"/>
    <property type="match status" value="1"/>
</dbReference>
<organism evidence="3 4">
    <name type="scientific">Photorhabdus tasmaniensis</name>
    <dbReference type="NCBI Taxonomy" id="1004159"/>
    <lineage>
        <taxon>Bacteria</taxon>
        <taxon>Pseudomonadati</taxon>
        <taxon>Pseudomonadota</taxon>
        <taxon>Gammaproteobacteria</taxon>
        <taxon>Enterobacterales</taxon>
        <taxon>Morganellaceae</taxon>
        <taxon>Photorhabdus</taxon>
    </lineage>
</organism>
<evidence type="ECO:0000313" key="3">
    <source>
        <dbReference type="EMBL" id="NHB87408.1"/>
    </source>
</evidence>